<evidence type="ECO:0008006" key="4">
    <source>
        <dbReference type="Google" id="ProtNLM"/>
    </source>
</evidence>
<dbReference type="STRING" id="231916.A0A409WL04"/>
<dbReference type="EMBL" id="NHYE01005015">
    <property type="protein sequence ID" value="PPQ79204.1"/>
    <property type="molecule type" value="Genomic_DNA"/>
</dbReference>
<keyword evidence="3" id="KW-1185">Reference proteome</keyword>
<evidence type="ECO:0000313" key="3">
    <source>
        <dbReference type="Proteomes" id="UP000284706"/>
    </source>
</evidence>
<sequence>MDITMSGGNELRQGCVMILSTIANVNRDFADSILTSCGDDVQRAIDVLLGMEDNPDIMKVPPPASFPTSSPADLEDIREEAAVQNTLSLDSPVADDDDDSIYVESAPDDGLQEAMEGVENHVGRDGNDVSSPHDDEVNTSTSGLVVHALYFVPQVREAVSKLRRVGQPLALVTSHLDHLVYELANFFALAHQPGFDRDSLFRQLASVIPDCGQSLDAVARLSKACYDSIVGYIEQYRRTQQTGADDFSNTFSFSLGNVTFQKDESRARLQPLGECRLARLELRRCKSSRDLMSVITENMTETDGLVSSHNLIIDPSTIIPFCVNAGGDRTIAAGGGSMSPFTYPRTIFLDRFLSRNFPLVDDRRVIKNDLLRQVQRLKADRVLLTESEGQDGLKTLETAIYYYDHVADHRNDPERTARLKATSDHLKEIVARIRILVDGDFRMSYNFSLPDQQVRVPGIDRQLSDLQAKLDTVYDCPELQAFQYDLRSVIVDTGVPGPNQLYLYAHDEAGRWWKTVSDDVDEVTEDTVLGDRAGCQGSGGYLLIYSRHIATEDMAYAFPKPYKRRSTKGGRLYDALERKGAVAGRQHPQTINPTHTAASNVTQTATDRVHTSGSCIPEKDQQNLYSPQNILPVPSAEGLLLARATEEIKKAQAMITLLRNDNEGFVNAMREKDLELAELRQWLNESNLEHLDELRDKEAEYNQMLANIDGKLEACRNEGSQVRQELTELSLKHSALEAQYDQSIQSIRNTRETLDKLQQEIEAYQHSEAQSKQNLRSLRDSATCEICYTNPRSHM</sequence>
<accession>A0A409WL04</accession>
<feature type="coiled-coil region" evidence="1">
    <location>
        <begin position="740"/>
        <end position="774"/>
    </location>
</feature>
<organism evidence="2 3">
    <name type="scientific">Gymnopilus dilepis</name>
    <dbReference type="NCBI Taxonomy" id="231916"/>
    <lineage>
        <taxon>Eukaryota</taxon>
        <taxon>Fungi</taxon>
        <taxon>Dikarya</taxon>
        <taxon>Basidiomycota</taxon>
        <taxon>Agaricomycotina</taxon>
        <taxon>Agaricomycetes</taxon>
        <taxon>Agaricomycetidae</taxon>
        <taxon>Agaricales</taxon>
        <taxon>Agaricineae</taxon>
        <taxon>Hymenogastraceae</taxon>
        <taxon>Gymnopilus</taxon>
    </lineage>
</organism>
<comment type="caution">
    <text evidence="2">The sequence shown here is derived from an EMBL/GenBank/DDBJ whole genome shotgun (WGS) entry which is preliminary data.</text>
</comment>
<dbReference type="SUPFAM" id="SSF54001">
    <property type="entry name" value="Cysteine proteinases"/>
    <property type="match status" value="1"/>
</dbReference>
<dbReference type="Proteomes" id="UP000284706">
    <property type="component" value="Unassembled WGS sequence"/>
</dbReference>
<gene>
    <name evidence="2" type="ORF">CVT26_000555</name>
</gene>
<dbReference type="AlphaFoldDB" id="A0A409WL04"/>
<evidence type="ECO:0000256" key="1">
    <source>
        <dbReference type="SAM" id="Coils"/>
    </source>
</evidence>
<protein>
    <recommendedName>
        <fullName evidence="4">USP domain-containing protein</fullName>
    </recommendedName>
</protein>
<reference evidence="2 3" key="1">
    <citation type="journal article" date="2018" name="Evol. Lett.">
        <title>Horizontal gene cluster transfer increased hallucinogenic mushroom diversity.</title>
        <authorList>
            <person name="Reynolds H.T."/>
            <person name="Vijayakumar V."/>
            <person name="Gluck-Thaler E."/>
            <person name="Korotkin H.B."/>
            <person name="Matheny P.B."/>
            <person name="Slot J.C."/>
        </authorList>
    </citation>
    <scope>NUCLEOTIDE SEQUENCE [LARGE SCALE GENOMIC DNA]</scope>
    <source>
        <strain evidence="2 3">SRW20</strain>
    </source>
</reference>
<dbReference type="InParanoid" id="A0A409WL04"/>
<proteinExistence type="predicted"/>
<evidence type="ECO:0000313" key="2">
    <source>
        <dbReference type="EMBL" id="PPQ79204.1"/>
    </source>
</evidence>
<dbReference type="InterPro" id="IPR038765">
    <property type="entry name" value="Papain-like_cys_pep_sf"/>
</dbReference>
<keyword evidence="1" id="KW-0175">Coiled coil</keyword>
<name>A0A409WL04_9AGAR</name>
<dbReference type="OrthoDB" id="443682at2759"/>